<gene>
    <name evidence="2" type="ORF">R5W23_005844</name>
</gene>
<evidence type="ECO:0000313" key="3">
    <source>
        <dbReference type="Proteomes" id="UP001272242"/>
    </source>
</evidence>
<comment type="caution">
    <text evidence="2">The sequence shown here is derived from an EMBL/GenBank/DDBJ whole genome shotgun (WGS) entry which is preliminary data.</text>
</comment>
<dbReference type="RefSeq" id="WP_320685589.1">
    <property type="nucleotide sequence ID" value="NZ_JAXBLV010000045.1"/>
</dbReference>
<evidence type="ECO:0000256" key="1">
    <source>
        <dbReference type="SAM" id="MobiDB-lite"/>
    </source>
</evidence>
<sequence>MEQVIKAGTLPVGCEAKDGPAWDKDGQPTSRTRIYLGSDGGMVPTVTDAEKKPRRTRIKAKRQRRSRRSRPLRRSKVGSDGPYKEFKIVTFYDAACDHRLVAATRGDCEQAGRLIRRDAGRVGLDNVDDKVGVVDGSDGIKNPIGRHNLPLDDLGSDFYHLAENVHKAKRAAFGEEDPKDLTAPGNIWASQVLHTTKHEG</sequence>
<keyword evidence="3" id="KW-1185">Reference proteome</keyword>
<dbReference type="EMBL" id="JAXBLV010000045">
    <property type="protein sequence ID" value="MDY3558702.1"/>
    <property type="molecule type" value="Genomic_DNA"/>
</dbReference>
<evidence type="ECO:0000313" key="2">
    <source>
        <dbReference type="EMBL" id="MDY3558702.1"/>
    </source>
</evidence>
<dbReference type="Proteomes" id="UP001272242">
    <property type="component" value="Unassembled WGS sequence"/>
</dbReference>
<feature type="compositionally biased region" description="Basic and acidic residues" evidence="1">
    <location>
        <begin position="16"/>
        <end position="26"/>
    </location>
</feature>
<proteinExistence type="predicted"/>
<protein>
    <submittedName>
        <fullName evidence="2">Uncharacterized protein</fullName>
    </submittedName>
</protein>
<name>A0ABU5EVN0_9BACT</name>
<reference evidence="3" key="1">
    <citation type="journal article" date="2023" name="Mar. Drugs">
        <title>Gemmata algarum, a Novel Planctomycete Isolated from an Algal Mat, Displays Antimicrobial Activity.</title>
        <authorList>
            <person name="Kumar G."/>
            <person name="Kallscheuer N."/>
            <person name="Kashif M."/>
            <person name="Ahamad S."/>
            <person name="Jagadeeshwari U."/>
            <person name="Pannikurungottu S."/>
            <person name="Haufschild T."/>
            <person name="Kabuu M."/>
            <person name="Sasikala C."/>
            <person name="Jogler C."/>
            <person name="Ramana C."/>
        </authorList>
    </citation>
    <scope>NUCLEOTIDE SEQUENCE [LARGE SCALE GENOMIC DNA]</scope>
    <source>
        <strain evidence="3">JC673</strain>
    </source>
</reference>
<feature type="compositionally biased region" description="Basic residues" evidence="1">
    <location>
        <begin position="52"/>
        <end position="76"/>
    </location>
</feature>
<accession>A0ABU5EVN0</accession>
<organism evidence="2 3">
    <name type="scientific">Gemmata algarum</name>
    <dbReference type="NCBI Taxonomy" id="2975278"/>
    <lineage>
        <taxon>Bacteria</taxon>
        <taxon>Pseudomonadati</taxon>
        <taxon>Planctomycetota</taxon>
        <taxon>Planctomycetia</taxon>
        <taxon>Gemmatales</taxon>
        <taxon>Gemmataceae</taxon>
        <taxon>Gemmata</taxon>
    </lineage>
</organism>
<feature type="region of interest" description="Disordered" evidence="1">
    <location>
        <begin position="16"/>
        <end position="79"/>
    </location>
</feature>